<dbReference type="EMBL" id="CP013729">
    <property type="protein sequence ID" value="ALV06303.1"/>
    <property type="molecule type" value="Genomic_DNA"/>
</dbReference>
<dbReference type="SUPFAM" id="SSF88713">
    <property type="entry name" value="Glycoside hydrolase/deacetylase"/>
    <property type="match status" value="1"/>
</dbReference>
<dbReference type="InterPro" id="IPR011330">
    <property type="entry name" value="Glyco_hydro/deAcase_b/a-brl"/>
</dbReference>
<dbReference type="RefSeq" id="WP_083525484.1">
    <property type="nucleotide sequence ID" value="NZ_CP013729.1"/>
</dbReference>
<dbReference type="PATRIC" id="fig|76731.3.peg.1867"/>
<protein>
    <submittedName>
        <fullName evidence="1">Polysaccharide deacetylase family sporulation protein PdaB</fullName>
    </submittedName>
</protein>
<dbReference type="Gene3D" id="3.20.20.370">
    <property type="entry name" value="Glycoside hydrolase/deacetylase"/>
    <property type="match status" value="1"/>
</dbReference>
<keyword evidence="2" id="KW-1185">Reference proteome</keyword>
<organism evidence="1 2">
    <name type="scientific">Roseateles depolymerans</name>
    <dbReference type="NCBI Taxonomy" id="76731"/>
    <lineage>
        <taxon>Bacteria</taxon>
        <taxon>Pseudomonadati</taxon>
        <taxon>Pseudomonadota</taxon>
        <taxon>Betaproteobacteria</taxon>
        <taxon>Burkholderiales</taxon>
        <taxon>Sphaerotilaceae</taxon>
        <taxon>Roseateles</taxon>
    </lineage>
</organism>
<dbReference type="PROSITE" id="PS51677">
    <property type="entry name" value="NODB"/>
    <property type="match status" value="1"/>
</dbReference>
<proteinExistence type="predicted"/>
<dbReference type="CDD" id="cd10918">
    <property type="entry name" value="CE4_NodB_like_5s_6s"/>
    <property type="match status" value="1"/>
</dbReference>
<dbReference type="AlphaFoldDB" id="A0A0U3LDX0"/>
<dbReference type="PANTHER" id="PTHR34216">
    <property type="match status" value="1"/>
</dbReference>
<name>A0A0U3LDX0_9BURK</name>
<dbReference type="KEGG" id="rdp:RD2015_1823"/>
<dbReference type="PANTHER" id="PTHR34216:SF7">
    <property type="entry name" value="POLY-BETA-1,6-N-ACETYL-D-GLUCOSAMINE N-DEACETYLASE"/>
    <property type="match status" value="1"/>
</dbReference>
<dbReference type="GO" id="GO:0005975">
    <property type="term" value="P:carbohydrate metabolic process"/>
    <property type="evidence" value="ECO:0007669"/>
    <property type="project" value="InterPro"/>
</dbReference>
<gene>
    <name evidence="1" type="ORF">RD2015_1823</name>
</gene>
<dbReference type="Pfam" id="PF01522">
    <property type="entry name" value="Polysacc_deac_1"/>
    <property type="match status" value="1"/>
</dbReference>
<evidence type="ECO:0000313" key="2">
    <source>
        <dbReference type="Proteomes" id="UP000060699"/>
    </source>
</evidence>
<dbReference type="Proteomes" id="UP000060699">
    <property type="component" value="Chromosome"/>
</dbReference>
<dbReference type="GO" id="GO:0016810">
    <property type="term" value="F:hydrolase activity, acting on carbon-nitrogen (but not peptide) bonds"/>
    <property type="evidence" value="ECO:0007669"/>
    <property type="project" value="InterPro"/>
</dbReference>
<reference evidence="1 2" key="1">
    <citation type="submission" date="2015-12" db="EMBL/GenBank/DDBJ databases">
        <title>Complete genome of Roseateles depolymerans KCTC 42856.</title>
        <authorList>
            <person name="Kim K.M."/>
        </authorList>
    </citation>
    <scope>NUCLEOTIDE SEQUENCE [LARGE SCALE GENOMIC DNA]</scope>
    <source>
        <strain evidence="1 2">KCTC 42856</strain>
    </source>
</reference>
<dbReference type="InterPro" id="IPR051398">
    <property type="entry name" value="Polysacch_Deacetylase"/>
</dbReference>
<dbReference type="STRING" id="76731.RD2015_1823"/>
<sequence>MLASLSLLGWPGGAPALSILIYHRVLPQPDPLRPGEIDAALFEAQTRFLSRHFSLMTVSDAAAALKEGRLPRRAACITFDDGYADNLTVAHPILARHHAKATLFVATGYLNGGRMFSDTVIEFVRKAQGPVLDLSAVGMGSHAIATVEERLRAITALQVQLKYLAPAERDAQVERMLAAHPVGALPGDLMLTDLQLRQWADVGHEVGGHTVDHTVLTTLSPEAARHQVQTGREHLERLTGGPVRSFAYPNGRPERDYDASHAALLRELGFEAAVSTAAGVARPGADLFQLPRYTPWGRSITMFAARMMRNARMGGPAAVV</sequence>
<accession>A0A0U3LDX0</accession>
<dbReference type="InterPro" id="IPR002509">
    <property type="entry name" value="NODB_dom"/>
</dbReference>
<evidence type="ECO:0000313" key="1">
    <source>
        <dbReference type="EMBL" id="ALV06303.1"/>
    </source>
</evidence>